<dbReference type="GeneID" id="27357041"/>
<keyword evidence="4" id="KW-1185">Reference proteome</keyword>
<feature type="compositionally biased region" description="Low complexity" evidence="2">
    <location>
        <begin position="191"/>
        <end position="201"/>
    </location>
</feature>
<keyword evidence="1" id="KW-0560">Oxidoreductase</keyword>
<gene>
    <name evidence="3" type="ORF">PV06_04967</name>
</gene>
<dbReference type="VEuPathDB" id="FungiDB:PV06_04967"/>
<dbReference type="RefSeq" id="XP_016264133.1">
    <property type="nucleotide sequence ID" value="XM_016405927.1"/>
</dbReference>
<evidence type="ECO:0000313" key="4">
    <source>
        <dbReference type="Proteomes" id="UP000053342"/>
    </source>
</evidence>
<reference evidence="3 4" key="1">
    <citation type="submission" date="2015-01" db="EMBL/GenBank/DDBJ databases">
        <title>The Genome Sequence of Exophiala oligosperma CBS72588.</title>
        <authorList>
            <consortium name="The Broad Institute Genomics Platform"/>
            <person name="Cuomo C."/>
            <person name="de Hoog S."/>
            <person name="Gorbushina A."/>
            <person name="Stielow B."/>
            <person name="Teixiera M."/>
            <person name="Abouelleil A."/>
            <person name="Chapman S.B."/>
            <person name="Priest M."/>
            <person name="Young S.K."/>
            <person name="Wortman J."/>
            <person name="Nusbaum C."/>
            <person name="Birren B."/>
        </authorList>
    </citation>
    <scope>NUCLEOTIDE SEQUENCE [LARGE SCALE GENOMIC DNA]</scope>
    <source>
        <strain evidence="3 4">CBS 72588</strain>
    </source>
</reference>
<dbReference type="InterPro" id="IPR042098">
    <property type="entry name" value="TauD-like_sf"/>
</dbReference>
<dbReference type="HOGENOM" id="CLU_1266902_0_0_1"/>
<dbReference type="GO" id="GO:0016491">
    <property type="term" value="F:oxidoreductase activity"/>
    <property type="evidence" value="ECO:0007669"/>
    <property type="project" value="UniProtKB-KW"/>
</dbReference>
<protein>
    <submittedName>
        <fullName evidence="3">Uncharacterized protein</fullName>
    </submittedName>
</protein>
<proteinExistence type="predicted"/>
<dbReference type="AlphaFoldDB" id="A0A0D2C2E5"/>
<evidence type="ECO:0000256" key="2">
    <source>
        <dbReference type="SAM" id="MobiDB-lite"/>
    </source>
</evidence>
<dbReference type="STRING" id="215243.A0A0D2C2E5"/>
<name>A0A0D2C2E5_9EURO</name>
<dbReference type="Proteomes" id="UP000053342">
    <property type="component" value="Unassembled WGS sequence"/>
</dbReference>
<organism evidence="3 4">
    <name type="scientific">Exophiala oligosperma</name>
    <dbReference type="NCBI Taxonomy" id="215243"/>
    <lineage>
        <taxon>Eukaryota</taxon>
        <taxon>Fungi</taxon>
        <taxon>Dikarya</taxon>
        <taxon>Ascomycota</taxon>
        <taxon>Pezizomycotina</taxon>
        <taxon>Eurotiomycetes</taxon>
        <taxon>Chaetothyriomycetidae</taxon>
        <taxon>Chaetothyriales</taxon>
        <taxon>Herpotrichiellaceae</taxon>
        <taxon>Exophiala</taxon>
    </lineage>
</organism>
<evidence type="ECO:0000313" key="3">
    <source>
        <dbReference type="EMBL" id="KIW43917.1"/>
    </source>
</evidence>
<accession>A0A0D2C2E5</accession>
<dbReference type="Gene3D" id="3.60.130.10">
    <property type="entry name" value="Clavaminate synthase-like"/>
    <property type="match status" value="1"/>
</dbReference>
<sequence>MAPALTKRSIKDTVVPKKDTLGLSEPALKRLNRSQAGTNLSADQQKAELALLIAERGTVSSRDQDLSPQQQREIEENYGEVEVYQDTGVPGVIIIRPALQATEITPSYRKTRWCMPLSNIRPRERLRVISLWGYLLPAYKVVVTITAPSGFTGPRTTHAFTVQENQPFQHSMVQRFKVAFRNKRKEEEANWDTQWDQQQWDINSGGKLGARQPGGRTT</sequence>
<evidence type="ECO:0000256" key="1">
    <source>
        <dbReference type="ARBA" id="ARBA00023002"/>
    </source>
</evidence>
<dbReference type="EMBL" id="KN847335">
    <property type="protein sequence ID" value="KIW43917.1"/>
    <property type="molecule type" value="Genomic_DNA"/>
</dbReference>
<feature type="region of interest" description="Disordered" evidence="2">
    <location>
        <begin position="188"/>
        <end position="218"/>
    </location>
</feature>